<evidence type="ECO:0008006" key="4">
    <source>
        <dbReference type="Google" id="ProtNLM"/>
    </source>
</evidence>
<gene>
    <name evidence="2" type="ORF">TBK1r_08770</name>
</gene>
<evidence type="ECO:0000313" key="3">
    <source>
        <dbReference type="Proteomes" id="UP000318081"/>
    </source>
</evidence>
<feature type="chain" id="PRO_5046286309" description="Secreted protein" evidence="1">
    <location>
        <begin position="28"/>
        <end position="62"/>
    </location>
</feature>
<dbReference type="Proteomes" id="UP000318081">
    <property type="component" value="Chromosome"/>
</dbReference>
<sequence>MKPFAKTLSLGLLALCLAGCSSPTPDAVSDADQSAIDEYLATEAAEQSALAGEMKNADKATK</sequence>
<keyword evidence="3" id="KW-1185">Reference proteome</keyword>
<protein>
    <recommendedName>
        <fullName evidence="4">Secreted protein</fullName>
    </recommendedName>
</protein>
<dbReference type="RefSeq" id="WP_145207673.1">
    <property type="nucleotide sequence ID" value="NZ_CP036432.1"/>
</dbReference>
<accession>A0ABX5XIZ8</accession>
<reference evidence="2 3" key="1">
    <citation type="submission" date="2019-02" db="EMBL/GenBank/DDBJ databases">
        <title>Deep-cultivation of Planctomycetes and their phenomic and genomic characterization uncovers novel biology.</title>
        <authorList>
            <person name="Wiegand S."/>
            <person name="Jogler M."/>
            <person name="Boedeker C."/>
            <person name="Pinto D."/>
            <person name="Vollmers J."/>
            <person name="Rivas-Marin E."/>
            <person name="Kohn T."/>
            <person name="Peeters S.H."/>
            <person name="Heuer A."/>
            <person name="Rast P."/>
            <person name="Oberbeckmann S."/>
            <person name="Bunk B."/>
            <person name="Jeske O."/>
            <person name="Meyerdierks A."/>
            <person name="Storesund J.E."/>
            <person name="Kallscheuer N."/>
            <person name="Luecker S."/>
            <person name="Lage O.M."/>
            <person name="Pohl T."/>
            <person name="Merkel B.J."/>
            <person name="Hornburger P."/>
            <person name="Mueller R.-W."/>
            <person name="Bruemmer F."/>
            <person name="Labrenz M."/>
            <person name="Spormann A.M."/>
            <person name="Op den Camp H."/>
            <person name="Overmann J."/>
            <person name="Amann R."/>
            <person name="Jetten M.S.M."/>
            <person name="Mascher T."/>
            <person name="Medema M.H."/>
            <person name="Devos D.P."/>
            <person name="Kaster A.-K."/>
            <person name="Ovreas L."/>
            <person name="Rohde M."/>
            <person name="Galperin M.Y."/>
            <person name="Jogler C."/>
        </authorList>
    </citation>
    <scope>NUCLEOTIDE SEQUENCE [LARGE SCALE GENOMIC DNA]</scope>
    <source>
        <strain evidence="2 3">TBK1r</strain>
    </source>
</reference>
<evidence type="ECO:0000313" key="2">
    <source>
        <dbReference type="EMBL" id="QDV81953.1"/>
    </source>
</evidence>
<name>A0ABX5XIZ8_9BACT</name>
<feature type="signal peptide" evidence="1">
    <location>
        <begin position="1"/>
        <end position="27"/>
    </location>
</feature>
<proteinExistence type="predicted"/>
<dbReference type="EMBL" id="CP036432">
    <property type="protein sequence ID" value="QDV81953.1"/>
    <property type="molecule type" value="Genomic_DNA"/>
</dbReference>
<keyword evidence="1" id="KW-0732">Signal</keyword>
<organism evidence="2 3">
    <name type="scientific">Stieleria magnilauensis</name>
    <dbReference type="NCBI Taxonomy" id="2527963"/>
    <lineage>
        <taxon>Bacteria</taxon>
        <taxon>Pseudomonadati</taxon>
        <taxon>Planctomycetota</taxon>
        <taxon>Planctomycetia</taxon>
        <taxon>Pirellulales</taxon>
        <taxon>Pirellulaceae</taxon>
        <taxon>Stieleria</taxon>
    </lineage>
</organism>
<evidence type="ECO:0000256" key="1">
    <source>
        <dbReference type="SAM" id="SignalP"/>
    </source>
</evidence>